<dbReference type="EMBL" id="QLNT01000017">
    <property type="protein sequence ID" value="KAF3066049.1"/>
    <property type="molecule type" value="Genomic_DNA"/>
</dbReference>
<accession>A0A9P5C957</accession>
<dbReference type="Proteomes" id="UP000801864">
    <property type="component" value="Unassembled WGS sequence"/>
</dbReference>
<reference evidence="2 3" key="1">
    <citation type="submission" date="2018-06" db="EMBL/GenBank/DDBJ databases">
        <title>Genome analysis of cellulolytic fungus Trichoderma lentiforme CFAM-422.</title>
        <authorList>
            <person name="Steindorff A.S."/>
            <person name="Formighieri E.F."/>
            <person name="Midorikawa G.E.O."/>
            <person name="Tamietti M.S."/>
            <person name="Ramos E.Z."/>
            <person name="Silva A.S."/>
            <person name="Bon E.P.S."/>
            <person name="Mendes T.D."/>
            <person name="Damaso M.C.T."/>
            <person name="Favaro L.C.L."/>
        </authorList>
    </citation>
    <scope>NUCLEOTIDE SEQUENCE [LARGE SCALE GENOMIC DNA]</scope>
    <source>
        <strain evidence="2 3">CFAM-422</strain>
    </source>
</reference>
<gene>
    <name evidence="2" type="ORF">CFAM422_009304</name>
</gene>
<feature type="compositionally biased region" description="Basic and acidic residues" evidence="1">
    <location>
        <begin position="66"/>
        <end position="78"/>
    </location>
</feature>
<dbReference type="AlphaFoldDB" id="A0A9P5C957"/>
<sequence length="141" mass="15720">MAIWDGEQSPGTARSESRKTLANNDKACLEAELWELGEQTLRQNPFDTPSPALSGLGRATRSPKQHQPELHQARQRRVESPRIASFYHFTVCFTFDAAHRAGPGARGDRPSAPRPRLVVPCQPPIGARQRSHINNMLTIFP</sequence>
<protein>
    <submittedName>
        <fullName evidence="2">Uncharacterized protein</fullName>
    </submittedName>
</protein>
<evidence type="ECO:0000313" key="2">
    <source>
        <dbReference type="EMBL" id="KAF3066049.1"/>
    </source>
</evidence>
<organism evidence="2 3">
    <name type="scientific">Trichoderma lentiforme</name>
    <dbReference type="NCBI Taxonomy" id="1567552"/>
    <lineage>
        <taxon>Eukaryota</taxon>
        <taxon>Fungi</taxon>
        <taxon>Dikarya</taxon>
        <taxon>Ascomycota</taxon>
        <taxon>Pezizomycotina</taxon>
        <taxon>Sordariomycetes</taxon>
        <taxon>Hypocreomycetidae</taxon>
        <taxon>Hypocreales</taxon>
        <taxon>Hypocreaceae</taxon>
        <taxon>Trichoderma</taxon>
    </lineage>
</organism>
<feature type="region of interest" description="Disordered" evidence="1">
    <location>
        <begin position="1"/>
        <end position="22"/>
    </location>
</feature>
<feature type="region of interest" description="Disordered" evidence="1">
    <location>
        <begin position="41"/>
        <end position="78"/>
    </location>
</feature>
<evidence type="ECO:0000256" key="1">
    <source>
        <dbReference type="SAM" id="MobiDB-lite"/>
    </source>
</evidence>
<proteinExistence type="predicted"/>
<evidence type="ECO:0000313" key="3">
    <source>
        <dbReference type="Proteomes" id="UP000801864"/>
    </source>
</evidence>
<comment type="caution">
    <text evidence="2">The sequence shown here is derived from an EMBL/GenBank/DDBJ whole genome shotgun (WGS) entry which is preliminary data.</text>
</comment>
<keyword evidence="3" id="KW-1185">Reference proteome</keyword>
<name>A0A9P5C957_9HYPO</name>